<sequence>MNEREKAYRKRVKGAELGFALATRATRNRTLLDKLARLMLDKMIKPVSGQEERVVDDRGYDPAELARYERGETP</sequence>
<gene>
    <name evidence="1" type="ORF">DI526_03070</name>
</gene>
<reference evidence="1 2" key="1">
    <citation type="submission" date="2017-08" db="EMBL/GenBank/DDBJ databases">
        <title>Infants hospitalized years apart are colonized by the same room-sourced microbial strains.</title>
        <authorList>
            <person name="Brooks B."/>
            <person name="Olm M.R."/>
            <person name="Firek B.A."/>
            <person name="Baker R."/>
            <person name="Thomas B.C."/>
            <person name="Morowitz M.J."/>
            <person name="Banfield J.F."/>
        </authorList>
    </citation>
    <scope>NUCLEOTIDE SEQUENCE [LARGE SCALE GENOMIC DNA]</scope>
    <source>
        <strain evidence="1">S2_003_000_R2_4</strain>
    </source>
</reference>
<dbReference type="Proteomes" id="UP000249393">
    <property type="component" value="Unassembled WGS sequence"/>
</dbReference>
<accession>A0A2W5X701</accession>
<dbReference type="RefSeq" id="WP_304273917.1">
    <property type="nucleotide sequence ID" value="NZ_QFQZ01000005.1"/>
</dbReference>
<dbReference type="EMBL" id="QFQZ01000005">
    <property type="protein sequence ID" value="PZR36694.1"/>
    <property type="molecule type" value="Genomic_DNA"/>
</dbReference>
<evidence type="ECO:0000313" key="2">
    <source>
        <dbReference type="Proteomes" id="UP000249393"/>
    </source>
</evidence>
<dbReference type="AlphaFoldDB" id="A0A2W5X701"/>
<comment type="caution">
    <text evidence="1">The sequence shown here is derived from an EMBL/GenBank/DDBJ whole genome shotgun (WGS) entry which is preliminary data.</text>
</comment>
<protein>
    <submittedName>
        <fullName evidence="1">Uncharacterized protein</fullName>
    </submittedName>
</protein>
<name>A0A2W5X701_9CAUL</name>
<organism evidence="1 2">
    <name type="scientific">Caulobacter segnis</name>
    <dbReference type="NCBI Taxonomy" id="88688"/>
    <lineage>
        <taxon>Bacteria</taxon>
        <taxon>Pseudomonadati</taxon>
        <taxon>Pseudomonadota</taxon>
        <taxon>Alphaproteobacteria</taxon>
        <taxon>Caulobacterales</taxon>
        <taxon>Caulobacteraceae</taxon>
        <taxon>Caulobacter</taxon>
    </lineage>
</organism>
<evidence type="ECO:0000313" key="1">
    <source>
        <dbReference type="EMBL" id="PZR36694.1"/>
    </source>
</evidence>
<proteinExistence type="predicted"/>